<sequence length="87" mass="10182">MTAQKLLNFNRKEKLKQLTIDCTNILLDPKIFMQFIKKNAAPKSFFIIYYENADAPENIQHYQALVNEAHQLKTSWAPTEEAPMIRL</sequence>
<evidence type="ECO:0000313" key="2">
    <source>
        <dbReference type="WBParaSite" id="PDA_v2.g3212.t1"/>
    </source>
</evidence>
<organism evidence="1 2">
    <name type="scientific">Panagrolaimus davidi</name>
    <dbReference type="NCBI Taxonomy" id="227884"/>
    <lineage>
        <taxon>Eukaryota</taxon>
        <taxon>Metazoa</taxon>
        <taxon>Ecdysozoa</taxon>
        <taxon>Nematoda</taxon>
        <taxon>Chromadorea</taxon>
        <taxon>Rhabditida</taxon>
        <taxon>Tylenchina</taxon>
        <taxon>Panagrolaimomorpha</taxon>
        <taxon>Panagrolaimoidea</taxon>
        <taxon>Panagrolaimidae</taxon>
        <taxon>Panagrolaimus</taxon>
    </lineage>
</organism>
<dbReference type="AlphaFoldDB" id="A0A914QI17"/>
<accession>A0A914QI17</accession>
<name>A0A914QI17_9BILA</name>
<reference evidence="2" key="1">
    <citation type="submission" date="2022-11" db="UniProtKB">
        <authorList>
            <consortium name="WormBaseParasite"/>
        </authorList>
    </citation>
    <scope>IDENTIFICATION</scope>
</reference>
<dbReference type="Proteomes" id="UP000887578">
    <property type="component" value="Unplaced"/>
</dbReference>
<dbReference type="WBParaSite" id="PDA_v2.g3212.t1">
    <property type="protein sequence ID" value="PDA_v2.g3212.t1"/>
    <property type="gene ID" value="PDA_v2.g3212"/>
</dbReference>
<evidence type="ECO:0000313" key="1">
    <source>
        <dbReference type="Proteomes" id="UP000887578"/>
    </source>
</evidence>
<proteinExistence type="predicted"/>
<protein>
    <submittedName>
        <fullName evidence="2">Uncharacterized protein</fullName>
    </submittedName>
</protein>
<keyword evidence="1" id="KW-1185">Reference proteome</keyword>